<comment type="caution">
    <text evidence="4">The sequence shown here is derived from an EMBL/GenBank/DDBJ whole genome shotgun (WGS) entry which is preliminary data.</text>
</comment>
<evidence type="ECO:0008006" key="6">
    <source>
        <dbReference type="Google" id="ProtNLM"/>
    </source>
</evidence>
<evidence type="ECO:0000256" key="3">
    <source>
        <dbReference type="SAM" id="SignalP"/>
    </source>
</evidence>
<feature type="region of interest" description="Disordered" evidence="1">
    <location>
        <begin position="586"/>
        <end position="616"/>
    </location>
</feature>
<evidence type="ECO:0000256" key="1">
    <source>
        <dbReference type="SAM" id="MobiDB-lite"/>
    </source>
</evidence>
<keyword evidence="3" id="KW-0732">Signal</keyword>
<keyword evidence="5" id="KW-1185">Reference proteome</keyword>
<dbReference type="CDD" id="cd12841">
    <property type="entry name" value="TM_EphA1"/>
    <property type="match status" value="1"/>
</dbReference>
<dbReference type="PANTHER" id="PTHR23244:SF497">
    <property type="entry name" value="WALL ANCHORED PROTEIN, PUTATIVE-RELATED"/>
    <property type="match status" value="1"/>
</dbReference>
<organism evidence="4 5">
    <name type="scientific">Schizothecium vesticola</name>
    <dbReference type="NCBI Taxonomy" id="314040"/>
    <lineage>
        <taxon>Eukaryota</taxon>
        <taxon>Fungi</taxon>
        <taxon>Dikarya</taxon>
        <taxon>Ascomycota</taxon>
        <taxon>Pezizomycotina</taxon>
        <taxon>Sordariomycetes</taxon>
        <taxon>Sordariomycetidae</taxon>
        <taxon>Sordariales</taxon>
        <taxon>Schizotheciaceae</taxon>
        <taxon>Schizothecium</taxon>
    </lineage>
</organism>
<dbReference type="InterPro" id="IPR015915">
    <property type="entry name" value="Kelch-typ_b-propeller"/>
</dbReference>
<dbReference type="AlphaFoldDB" id="A0AA40EP58"/>
<evidence type="ECO:0000256" key="2">
    <source>
        <dbReference type="SAM" id="Phobius"/>
    </source>
</evidence>
<feature type="chain" id="PRO_5041286218" description="Cell wall anchored protein" evidence="3">
    <location>
        <begin position="19"/>
        <end position="704"/>
    </location>
</feature>
<sequence length="704" mass="75532">MRPASSALFGLAAAGCSAASGAGHRRRQDPSASASVAPTPTTSVFVLPSATSAPNVNASEYDLSRHYCRLWRHASVVADGKIYVDGGETYVPKNNGNFNTTPEGNFTKGINNHLLVIDLSKNFSTTETAPYSRILKGPQVPSSLMEHALWFSRATRKLYQLGGWWSASNVDDPGFKDLTEIPESELWEFDLDKKVWAKPTDLVIKNKGKLQRPGAAAYCDAPTADRSYLFQGYVEQRSDKEYIDYKQWSEYKYVEGLLELDTSDSVTKPTLTNISVPLQMGNKDFGPRMNGAMVHVPVGKLGALVQIGGQITLNPTPYGKRLPDASGGNINIPFDFVDIYDIESGFWFRQQTFGIAPDGIPSGRSDICAVVVPAPDNSSFNIFMVGGVDNYASHTTKGEIWVLTLPTFQWVLVHSSIETAIYGHTCHALGENLVIVGGMFMTQYGDVGNCASTMPAKVFSLSTLNYTSTYNADGATRAPPIPEKVVSAIGGTPKGGAYIQAPKPWSDAYLQYVFYPSLARPTYTPTYALADPSEPPGGNTTNPDAKQPDEPAPAPLSGGAIAGIVIGVLLAVAALIGAVFFLRRRRNNNGPGGSSSRRGANELPGESMSETEKAAQQQHYLYDNKPVAEVSAHMRSELGSSEHAVSELPAGGANYYPNSEAGWSGITPTVSRTGGADERLAREMSGEGRRGDVSPLGGGSRRGS</sequence>
<feature type="compositionally biased region" description="Basic and acidic residues" evidence="1">
    <location>
        <begin position="675"/>
        <end position="692"/>
    </location>
</feature>
<dbReference type="Gene3D" id="2.120.10.80">
    <property type="entry name" value="Kelch-type beta propeller"/>
    <property type="match status" value="2"/>
</dbReference>
<dbReference type="EMBL" id="JAUKUD010000005">
    <property type="protein sequence ID" value="KAK0742925.1"/>
    <property type="molecule type" value="Genomic_DNA"/>
</dbReference>
<feature type="transmembrane region" description="Helical" evidence="2">
    <location>
        <begin position="560"/>
        <end position="582"/>
    </location>
</feature>
<keyword evidence="2" id="KW-0472">Membrane</keyword>
<reference evidence="4" key="1">
    <citation type="submission" date="2023-06" db="EMBL/GenBank/DDBJ databases">
        <title>Genome-scale phylogeny and comparative genomics of the fungal order Sordariales.</title>
        <authorList>
            <consortium name="Lawrence Berkeley National Laboratory"/>
            <person name="Hensen N."/>
            <person name="Bonometti L."/>
            <person name="Westerberg I."/>
            <person name="Brannstrom I.O."/>
            <person name="Guillou S."/>
            <person name="Cros-Aarteil S."/>
            <person name="Calhoun S."/>
            <person name="Haridas S."/>
            <person name="Kuo A."/>
            <person name="Mondo S."/>
            <person name="Pangilinan J."/>
            <person name="Riley R."/>
            <person name="LaButti K."/>
            <person name="Andreopoulos B."/>
            <person name="Lipzen A."/>
            <person name="Chen C."/>
            <person name="Yanf M."/>
            <person name="Daum C."/>
            <person name="Ng V."/>
            <person name="Clum A."/>
            <person name="Steindorff A."/>
            <person name="Ohm R."/>
            <person name="Martin F."/>
            <person name="Silar P."/>
            <person name="Natvig D."/>
            <person name="Lalanne C."/>
            <person name="Gautier V."/>
            <person name="Ament-velasquez S.L."/>
            <person name="Kruys A."/>
            <person name="Hutchinson M.I."/>
            <person name="Powell A.J."/>
            <person name="Barry K."/>
            <person name="Miller A.N."/>
            <person name="Grigoriev I.V."/>
            <person name="Debuchy R."/>
            <person name="Gladieux P."/>
            <person name="Thoren M.H."/>
            <person name="Johannesson H."/>
        </authorList>
    </citation>
    <scope>NUCLEOTIDE SEQUENCE</scope>
    <source>
        <strain evidence="4">SMH3187-1</strain>
    </source>
</reference>
<dbReference type="PROSITE" id="PS51257">
    <property type="entry name" value="PROKAR_LIPOPROTEIN"/>
    <property type="match status" value="1"/>
</dbReference>
<name>A0AA40EP58_9PEZI</name>
<dbReference type="SUPFAM" id="SSF117281">
    <property type="entry name" value="Kelch motif"/>
    <property type="match status" value="1"/>
</dbReference>
<keyword evidence="2" id="KW-0812">Transmembrane</keyword>
<protein>
    <recommendedName>
        <fullName evidence="6">Cell wall anchored protein</fullName>
    </recommendedName>
</protein>
<feature type="region of interest" description="Disordered" evidence="1">
    <location>
        <begin position="659"/>
        <end position="704"/>
    </location>
</feature>
<proteinExistence type="predicted"/>
<dbReference type="PANTHER" id="PTHR23244">
    <property type="entry name" value="KELCH REPEAT DOMAIN"/>
    <property type="match status" value="1"/>
</dbReference>
<feature type="region of interest" description="Disordered" evidence="1">
    <location>
        <begin position="526"/>
        <end position="554"/>
    </location>
</feature>
<feature type="signal peptide" evidence="3">
    <location>
        <begin position="1"/>
        <end position="18"/>
    </location>
</feature>
<evidence type="ECO:0000313" key="4">
    <source>
        <dbReference type="EMBL" id="KAK0742925.1"/>
    </source>
</evidence>
<keyword evidence="2" id="KW-1133">Transmembrane helix</keyword>
<accession>A0AA40EP58</accession>
<dbReference type="Proteomes" id="UP001172155">
    <property type="component" value="Unassembled WGS sequence"/>
</dbReference>
<gene>
    <name evidence="4" type="ORF">B0T18DRAFT_467719</name>
</gene>
<evidence type="ECO:0000313" key="5">
    <source>
        <dbReference type="Proteomes" id="UP001172155"/>
    </source>
</evidence>